<comment type="caution">
    <text evidence="1">The sequence shown here is derived from an EMBL/GenBank/DDBJ whole genome shotgun (WGS) entry which is preliminary data.</text>
</comment>
<gene>
    <name evidence="1" type="ORF">M5X04_07450</name>
</gene>
<dbReference type="InterPro" id="IPR038628">
    <property type="entry name" value="XkdM-like_sf"/>
</dbReference>
<dbReference type="RefSeq" id="WP_268631895.1">
    <property type="nucleotide sequence ID" value="NZ_JAMDLY010000008.1"/>
</dbReference>
<reference evidence="1 2" key="1">
    <citation type="submission" date="2022-05" db="EMBL/GenBank/DDBJ databases">
        <title>Genome Sequencing of Bee-Associated Microbes.</title>
        <authorList>
            <person name="Dunlap C."/>
        </authorList>
    </citation>
    <scope>NUCLEOTIDE SEQUENCE [LARGE SCALE GENOMIC DNA]</scope>
    <source>
        <strain evidence="1 2">NRRL NRS-750</strain>
    </source>
</reference>
<name>A0ABT4E608_PAEAL</name>
<evidence type="ECO:0000313" key="2">
    <source>
        <dbReference type="Proteomes" id="UP001527090"/>
    </source>
</evidence>
<dbReference type="SUPFAM" id="SSF69279">
    <property type="entry name" value="Phage tail proteins"/>
    <property type="match status" value="1"/>
</dbReference>
<dbReference type="Proteomes" id="UP001527090">
    <property type="component" value="Unassembled WGS sequence"/>
</dbReference>
<keyword evidence="2" id="KW-1185">Reference proteome</keyword>
<accession>A0ABT4E608</accession>
<protein>
    <submittedName>
        <fullName evidence="1">Phage tail tube protein</fullName>
    </submittedName>
</protein>
<dbReference type="EMBL" id="JAMDLY010000008">
    <property type="protein sequence ID" value="MCY9529170.1"/>
    <property type="molecule type" value="Genomic_DNA"/>
</dbReference>
<sequence length="141" mass="15970">MANRGNEVLSGSDGAVWVNGEEWAEVKALEAKVTGEFEDVNFCGDYNTYKRFMGRTGEGTITLLKIRSRGAQIMAQAFKTGVMPEIKIITKLTNKQYGKSERAVIKDVVFSEFNLAKFENRSIVEEELPFTFSDYDYIEMI</sequence>
<evidence type="ECO:0000313" key="1">
    <source>
        <dbReference type="EMBL" id="MCY9529170.1"/>
    </source>
</evidence>
<proteinExistence type="predicted"/>
<dbReference type="Pfam" id="PF09393">
    <property type="entry name" value="DUF2001"/>
    <property type="match status" value="1"/>
</dbReference>
<dbReference type="InterPro" id="IPR018989">
    <property type="entry name" value="DUF2001"/>
</dbReference>
<dbReference type="Gene3D" id="2.30.110.40">
    <property type="entry name" value="Phage tail tube protein"/>
    <property type="match status" value="1"/>
</dbReference>
<organism evidence="1 2">
    <name type="scientific">Paenibacillus alvei</name>
    <name type="common">Bacillus alvei</name>
    <dbReference type="NCBI Taxonomy" id="44250"/>
    <lineage>
        <taxon>Bacteria</taxon>
        <taxon>Bacillati</taxon>
        <taxon>Bacillota</taxon>
        <taxon>Bacilli</taxon>
        <taxon>Bacillales</taxon>
        <taxon>Paenibacillaceae</taxon>
        <taxon>Paenibacillus</taxon>
    </lineage>
</organism>